<keyword evidence="4" id="KW-1185">Reference proteome</keyword>
<sequence>MIPLRDKERSHEYSDIKFEYKESAIRAMLKRKQTTDCLLTNSLLNTLLLWQLFRFFTLMGTVFGFVSKDLKAKMDILRELLKDSSKSDKFITVKEMIEYEIKNDLLNKKGYTSGSRTLLRLHRGLGCDAIFCLN</sequence>
<feature type="transmembrane region" description="Helical" evidence="1">
    <location>
        <begin position="48"/>
        <end position="66"/>
    </location>
</feature>
<comment type="caution">
    <text evidence="3">The sequence shown here is derived from an EMBL/GenBank/DDBJ whole genome shotgun (WGS) entry which is preliminary data.</text>
</comment>
<evidence type="ECO:0000259" key="2">
    <source>
        <dbReference type="Pfam" id="PF08718"/>
    </source>
</evidence>
<organism evidence="3 4">
    <name type="scientific">Exocentrus adspersus</name>
    <dbReference type="NCBI Taxonomy" id="1586481"/>
    <lineage>
        <taxon>Eukaryota</taxon>
        <taxon>Metazoa</taxon>
        <taxon>Ecdysozoa</taxon>
        <taxon>Arthropoda</taxon>
        <taxon>Hexapoda</taxon>
        <taxon>Insecta</taxon>
        <taxon>Pterygota</taxon>
        <taxon>Neoptera</taxon>
        <taxon>Endopterygota</taxon>
        <taxon>Coleoptera</taxon>
        <taxon>Polyphaga</taxon>
        <taxon>Cucujiformia</taxon>
        <taxon>Chrysomeloidea</taxon>
        <taxon>Cerambycidae</taxon>
        <taxon>Lamiinae</taxon>
        <taxon>Acanthocinini</taxon>
        <taxon>Exocentrus</taxon>
    </lineage>
</organism>
<dbReference type="InterPro" id="IPR036497">
    <property type="entry name" value="GLTP_sf"/>
</dbReference>
<keyword evidence="1" id="KW-0472">Membrane</keyword>
<dbReference type="GO" id="GO:1902388">
    <property type="term" value="F:ceramide 1-phosphate transfer activity"/>
    <property type="evidence" value="ECO:0007669"/>
    <property type="project" value="TreeGrafter"/>
</dbReference>
<evidence type="ECO:0000313" key="4">
    <source>
        <dbReference type="Proteomes" id="UP001159042"/>
    </source>
</evidence>
<dbReference type="GO" id="GO:0016020">
    <property type="term" value="C:membrane"/>
    <property type="evidence" value="ECO:0007669"/>
    <property type="project" value="TreeGrafter"/>
</dbReference>
<evidence type="ECO:0000313" key="3">
    <source>
        <dbReference type="EMBL" id="KAJ8916759.1"/>
    </source>
</evidence>
<dbReference type="Proteomes" id="UP001159042">
    <property type="component" value="Unassembled WGS sequence"/>
</dbReference>
<dbReference type="EMBL" id="JANEYG010000040">
    <property type="protein sequence ID" value="KAJ8916759.1"/>
    <property type="molecule type" value="Genomic_DNA"/>
</dbReference>
<evidence type="ECO:0000256" key="1">
    <source>
        <dbReference type="SAM" id="Phobius"/>
    </source>
</evidence>
<dbReference type="GO" id="GO:1902387">
    <property type="term" value="F:ceramide 1-phosphate binding"/>
    <property type="evidence" value="ECO:0007669"/>
    <property type="project" value="TreeGrafter"/>
</dbReference>
<reference evidence="3 4" key="1">
    <citation type="journal article" date="2023" name="Insect Mol. Biol.">
        <title>Genome sequencing provides insights into the evolution of gene families encoding plant cell wall-degrading enzymes in longhorned beetles.</title>
        <authorList>
            <person name="Shin N.R."/>
            <person name="Okamura Y."/>
            <person name="Kirsch R."/>
            <person name="Pauchet Y."/>
        </authorList>
    </citation>
    <scope>NUCLEOTIDE SEQUENCE [LARGE SCALE GENOMIC DNA]</scope>
    <source>
        <strain evidence="3">EAD_L_NR</strain>
    </source>
</reference>
<dbReference type="InterPro" id="IPR014830">
    <property type="entry name" value="Glycolipid_transfer_prot_dom"/>
</dbReference>
<gene>
    <name evidence="3" type="ORF">NQ315_013964</name>
</gene>
<keyword evidence="1" id="KW-0812">Transmembrane</keyword>
<dbReference type="Pfam" id="PF08718">
    <property type="entry name" value="GLTP"/>
    <property type="match status" value="1"/>
</dbReference>
<protein>
    <recommendedName>
        <fullName evidence="2">Glycolipid transfer protein domain-containing protein</fullName>
    </recommendedName>
</protein>
<feature type="domain" description="Glycolipid transfer protein" evidence="2">
    <location>
        <begin position="51"/>
        <end position="125"/>
    </location>
</feature>
<dbReference type="GO" id="GO:0005829">
    <property type="term" value="C:cytosol"/>
    <property type="evidence" value="ECO:0007669"/>
    <property type="project" value="TreeGrafter"/>
</dbReference>
<accession>A0AAV8VRJ9</accession>
<dbReference type="AlphaFoldDB" id="A0AAV8VRJ9"/>
<dbReference type="PANTHER" id="PTHR10219:SF43">
    <property type="entry name" value="GLYCOLIPID TRANSFER PROTEIN DOMAIN-CONTAINING PROTEIN"/>
    <property type="match status" value="1"/>
</dbReference>
<keyword evidence="1" id="KW-1133">Transmembrane helix</keyword>
<name>A0AAV8VRJ9_9CUCU</name>
<dbReference type="Gene3D" id="1.10.3520.10">
    <property type="entry name" value="Glycolipid transfer protein"/>
    <property type="match status" value="1"/>
</dbReference>
<dbReference type="SUPFAM" id="SSF110004">
    <property type="entry name" value="Glycolipid transfer protein, GLTP"/>
    <property type="match status" value="1"/>
</dbReference>
<proteinExistence type="predicted"/>
<dbReference type="PANTHER" id="PTHR10219">
    <property type="entry name" value="GLYCOLIPID TRANSFER PROTEIN-RELATED"/>
    <property type="match status" value="1"/>
</dbReference>